<dbReference type="EMBL" id="BARS01005964">
    <property type="protein sequence ID" value="GAF81341.1"/>
    <property type="molecule type" value="Genomic_DNA"/>
</dbReference>
<dbReference type="InterPro" id="IPR045061">
    <property type="entry name" value="FtsZ/CetZ"/>
</dbReference>
<feature type="non-terminal residue" evidence="4">
    <location>
        <position position="75"/>
    </location>
</feature>
<sequence length="75" mass="8055">MDEQLKGKLKFHLVEEKSGAKIKVIGIGGGGGNAINRMIEAGIEGVDFITINTDLQALDTNLAKTKFQIGKQLTK</sequence>
<reference evidence="4" key="1">
    <citation type="journal article" date="2014" name="Front. Microbiol.">
        <title>High frequency of phylogenetically diverse reductive dehalogenase-homologous genes in deep subseafloor sedimentary metagenomes.</title>
        <authorList>
            <person name="Kawai M."/>
            <person name="Futagami T."/>
            <person name="Toyoda A."/>
            <person name="Takaki Y."/>
            <person name="Nishi S."/>
            <person name="Hori S."/>
            <person name="Arai W."/>
            <person name="Tsubouchi T."/>
            <person name="Morono Y."/>
            <person name="Uchiyama I."/>
            <person name="Ito T."/>
            <person name="Fujiyama A."/>
            <person name="Inagaki F."/>
            <person name="Takami H."/>
        </authorList>
    </citation>
    <scope>NUCLEOTIDE SEQUENCE</scope>
    <source>
        <strain evidence="4">Expedition CK06-06</strain>
    </source>
</reference>
<gene>
    <name evidence="4" type="ORF">S01H1_11689</name>
</gene>
<organism evidence="4">
    <name type="scientific">marine sediment metagenome</name>
    <dbReference type="NCBI Taxonomy" id="412755"/>
    <lineage>
        <taxon>unclassified sequences</taxon>
        <taxon>metagenomes</taxon>
        <taxon>ecological metagenomes</taxon>
    </lineage>
</organism>
<keyword evidence="1" id="KW-0547">Nucleotide-binding</keyword>
<evidence type="ECO:0000313" key="4">
    <source>
        <dbReference type="EMBL" id="GAF81341.1"/>
    </source>
</evidence>
<dbReference type="Gene3D" id="3.40.50.1440">
    <property type="entry name" value="Tubulin/FtsZ, GTPase domain"/>
    <property type="match status" value="1"/>
</dbReference>
<comment type="caution">
    <text evidence="4">The sequence shown here is derived from an EMBL/GenBank/DDBJ whole genome shotgun (WGS) entry which is preliminary data.</text>
</comment>
<dbReference type="GO" id="GO:0032153">
    <property type="term" value="C:cell division site"/>
    <property type="evidence" value="ECO:0007669"/>
    <property type="project" value="TreeGrafter"/>
</dbReference>
<evidence type="ECO:0000256" key="1">
    <source>
        <dbReference type="ARBA" id="ARBA00022741"/>
    </source>
</evidence>
<dbReference type="PANTHER" id="PTHR30314">
    <property type="entry name" value="CELL DIVISION PROTEIN FTSZ-RELATED"/>
    <property type="match status" value="1"/>
</dbReference>
<dbReference type="GO" id="GO:0003924">
    <property type="term" value="F:GTPase activity"/>
    <property type="evidence" value="ECO:0007669"/>
    <property type="project" value="InterPro"/>
</dbReference>
<proteinExistence type="predicted"/>
<dbReference type="SUPFAM" id="SSF52490">
    <property type="entry name" value="Tubulin nucleotide-binding domain-like"/>
    <property type="match status" value="1"/>
</dbReference>
<dbReference type="PANTHER" id="PTHR30314:SF3">
    <property type="entry name" value="MITOCHONDRIAL DIVISION PROTEIN FSZA"/>
    <property type="match status" value="1"/>
</dbReference>
<evidence type="ECO:0000259" key="3">
    <source>
        <dbReference type="Pfam" id="PF00091"/>
    </source>
</evidence>
<accession>X0T1V2</accession>
<dbReference type="AlphaFoldDB" id="X0T1V2"/>
<dbReference type="Pfam" id="PF00091">
    <property type="entry name" value="Tubulin"/>
    <property type="match status" value="1"/>
</dbReference>
<protein>
    <recommendedName>
        <fullName evidence="3">Tubulin/FtsZ GTPase domain-containing protein</fullName>
    </recommendedName>
</protein>
<dbReference type="InterPro" id="IPR003008">
    <property type="entry name" value="Tubulin_FtsZ_GTPase"/>
</dbReference>
<dbReference type="GO" id="GO:0005737">
    <property type="term" value="C:cytoplasm"/>
    <property type="evidence" value="ECO:0007669"/>
    <property type="project" value="TreeGrafter"/>
</dbReference>
<keyword evidence="2" id="KW-0342">GTP-binding</keyword>
<dbReference type="InterPro" id="IPR036525">
    <property type="entry name" value="Tubulin/FtsZ_GTPase_sf"/>
</dbReference>
<name>X0T1V2_9ZZZZ</name>
<dbReference type="GO" id="GO:0051301">
    <property type="term" value="P:cell division"/>
    <property type="evidence" value="ECO:0007669"/>
    <property type="project" value="TreeGrafter"/>
</dbReference>
<evidence type="ECO:0000256" key="2">
    <source>
        <dbReference type="ARBA" id="ARBA00023134"/>
    </source>
</evidence>
<feature type="domain" description="Tubulin/FtsZ GTPase" evidence="3">
    <location>
        <begin position="21"/>
        <end position="75"/>
    </location>
</feature>
<dbReference type="GO" id="GO:0005525">
    <property type="term" value="F:GTP binding"/>
    <property type="evidence" value="ECO:0007669"/>
    <property type="project" value="UniProtKB-KW"/>
</dbReference>